<reference evidence="2 3" key="1">
    <citation type="journal article" date="2015" name="Nature">
        <title>rRNA introns, odd ribosomes, and small enigmatic genomes across a large radiation of phyla.</title>
        <authorList>
            <person name="Brown C.T."/>
            <person name="Hug L.A."/>
            <person name="Thomas B.C."/>
            <person name="Sharon I."/>
            <person name="Castelle C.J."/>
            <person name="Singh A."/>
            <person name="Wilkins M.J."/>
            <person name="Williams K.H."/>
            <person name="Banfield J.F."/>
        </authorList>
    </citation>
    <scope>NUCLEOTIDE SEQUENCE [LARGE SCALE GENOMIC DNA]</scope>
</reference>
<accession>A0A0G0MX91</accession>
<dbReference type="AlphaFoldDB" id="A0A0G0MX91"/>
<dbReference type="EMBL" id="LBVC01000027">
    <property type="protein sequence ID" value="KKQ78264.1"/>
    <property type="molecule type" value="Genomic_DNA"/>
</dbReference>
<keyword evidence="1" id="KW-0812">Transmembrane</keyword>
<keyword evidence="1" id="KW-1133">Transmembrane helix</keyword>
<organism evidence="2 3">
    <name type="scientific">Candidatus Daviesbacteria bacterium GW2011_GWF2_38_6</name>
    <dbReference type="NCBI Taxonomy" id="1618432"/>
    <lineage>
        <taxon>Bacteria</taxon>
        <taxon>Candidatus Daviesiibacteriota</taxon>
    </lineage>
</organism>
<feature type="transmembrane region" description="Helical" evidence="1">
    <location>
        <begin position="18"/>
        <end position="37"/>
    </location>
</feature>
<comment type="caution">
    <text evidence="2">The sequence shown here is derived from an EMBL/GenBank/DDBJ whole genome shotgun (WGS) entry which is preliminary data.</text>
</comment>
<evidence type="ECO:0000313" key="2">
    <source>
        <dbReference type="EMBL" id="KKQ78264.1"/>
    </source>
</evidence>
<evidence type="ECO:0000256" key="1">
    <source>
        <dbReference type="SAM" id="Phobius"/>
    </source>
</evidence>
<evidence type="ECO:0000313" key="3">
    <source>
        <dbReference type="Proteomes" id="UP000034324"/>
    </source>
</evidence>
<name>A0A0G0MX91_9BACT</name>
<sequence>MEPTAGIVTPPFYKSKKFIILLFVVISILIPVGAYILKTYFLKTPDQTLPRQSIQTPSESTLKENSSPISFDILQNPMVYEWRGSVEGVLVEKTDNSITLDSSGNKLVITVQPSSQDITGTKFYRKQSQPDDQGVLFTEVGLDGIPLGTKLHGDFFVFPHNKNELIGSSFNIVE</sequence>
<dbReference type="Proteomes" id="UP000034324">
    <property type="component" value="Unassembled WGS sequence"/>
</dbReference>
<proteinExistence type="predicted"/>
<protein>
    <submittedName>
        <fullName evidence="2">Uncharacterized protein</fullName>
    </submittedName>
</protein>
<gene>
    <name evidence="2" type="ORF">US99_C0027G0003</name>
</gene>
<keyword evidence="1" id="KW-0472">Membrane</keyword>